<evidence type="ECO:0000256" key="3">
    <source>
        <dbReference type="ARBA" id="ARBA00022448"/>
    </source>
</evidence>
<dbReference type="Proteomes" id="UP000325372">
    <property type="component" value="Unassembled WGS sequence"/>
</dbReference>
<evidence type="ECO:0000256" key="1">
    <source>
        <dbReference type="ARBA" id="ARBA00004141"/>
    </source>
</evidence>
<comment type="similarity">
    <text evidence="2">Belongs to the cation diffusion facilitator (CDF) transporter (TC 2.A.4) family. SLC30A subfamily.</text>
</comment>
<evidence type="ECO:0000259" key="10">
    <source>
        <dbReference type="Pfam" id="PF01545"/>
    </source>
</evidence>
<dbReference type="InterPro" id="IPR058533">
    <property type="entry name" value="Cation_efflux_TM"/>
</dbReference>
<dbReference type="SUPFAM" id="SSF161111">
    <property type="entry name" value="Cation efflux protein transmembrane domain-like"/>
    <property type="match status" value="1"/>
</dbReference>
<feature type="transmembrane region" description="Helical" evidence="9">
    <location>
        <begin position="118"/>
        <end position="142"/>
    </location>
</feature>
<dbReference type="AlphaFoldDB" id="A0A5N0T8Q4"/>
<feature type="transmembrane region" description="Helical" evidence="9">
    <location>
        <begin position="51"/>
        <end position="70"/>
    </location>
</feature>
<proteinExistence type="inferred from homology"/>
<feature type="transmembrane region" description="Helical" evidence="9">
    <location>
        <begin position="154"/>
        <end position="180"/>
    </location>
</feature>
<dbReference type="InterPro" id="IPR027469">
    <property type="entry name" value="Cation_efflux_TMD_sf"/>
</dbReference>
<dbReference type="Gene3D" id="1.20.1510.10">
    <property type="entry name" value="Cation efflux protein transmembrane domain"/>
    <property type="match status" value="1"/>
</dbReference>
<name>A0A5N0T8Q4_9GAMM</name>
<dbReference type="InterPro" id="IPR050681">
    <property type="entry name" value="CDF/SLC30A"/>
</dbReference>
<dbReference type="InterPro" id="IPR036837">
    <property type="entry name" value="Cation_efflux_CTD_sf"/>
</dbReference>
<keyword evidence="7" id="KW-0406">Ion transport</keyword>
<organism evidence="12 13">
    <name type="scientific">Marinihelvus fidelis</name>
    <dbReference type="NCBI Taxonomy" id="2613842"/>
    <lineage>
        <taxon>Bacteria</taxon>
        <taxon>Pseudomonadati</taxon>
        <taxon>Pseudomonadota</taxon>
        <taxon>Gammaproteobacteria</taxon>
        <taxon>Chromatiales</taxon>
        <taxon>Wenzhouxiangellaceae</taxon>
        <taxon>Marinihelvus</taxon>
    </lineage>
</organism>
<keyword evidence="8 9" id="KW-0472">Membrane</keyword>
<evidence type="ECO:0000256" key="9">
    <source>
        <dbReference type="SAM" id="Phobius"/>
    </source>
</evidence>
<evidence type="ECO:0000256" key="7">
    <source>
        <dbReference type="ARBA" id="ARBA00023065"/>
    </source>
</evidence>
<dbReference type="PANTHER" id="PTHR11562:SF17">
    <property type="entry name" value="RE54080P-RELATED"/>
    <property type="match status" value="1"/>
</dbReference>
<evidence type="ECO:0000259" key="11">
    <source>
        <dbReference type="Pfam" id="PF16916"/>
    </source>
</evidence>
<comment type="caution">
    <text evidence="12">The sequence shown here is derived from an EMBL/GenBank/DDBJ whole genome shotgun (WGS) entry which is preliminary data.</text>
</comment>
<feature type="transmembrane region" description="Helical" evidence="9">
    <location>
        <begin position="82"/>
        <end position="106"/>
    </location>
</feature>
<dbReference type="Pfam" id="PF01545">
    <property type="entry name" value="Cation_efflux"/>
    <property type="match status" value="1"/>
</dbReference>
<dbReference type="RefSeq" id="WP_150864063.1">
    <property type="nucleotide sequence ID" value="NZ_VYXP01000005.1"/>
</dbReference>
<keyword evidence="6 9" id="KW-1133">Transmembrane helix</keyword>
<keyword evidence="13" id="KW-1185">Reference proteome</keyword>
<sequence length="304" mass="32571">MNRATAHHHHHHAPDYNRAFAIGVSLNLVFVAVEAWFGWKADSLALLTDAGHNLGDVLGLLLAWGANALAERTPSLRRTYGYSRATILASLGSAMLLLGAVGAIAWEAVQRIMAPAAPAGLTIVVVAAIGVIINTLTALMFISGNDHDLNIRGAFLHMAADAVVSVGVVISGGLILAFSWHWVDPVISLAIAVVIFLSTWGLLRDSLNLAVDGVPRDIDPGAVRDWLRDRPGVVDLHDLHIWGMSTTDTALTAHLVMDPVPRDDGFIHEVTSGLAERFGIHHATLQVEHVARVDDCHQATHCAE</sequence>
<feature type="domain" description="Cation efflux protein cytoplasmic" evidence="11">
    <location>
        <begin position="216"/>
        <end position="289"/>
    </location>
</feature>
<keyword evidence="5" id="KW-0862">Zinc</keyword>
<protein>
    <submittedName>
        <fullName evidence="12">Cation transporter</fullName>
    </submittedName>
</protein>
<comment type="subcellular location">
    <subcellularLocation>
        <location evidence="1">Membrane</location>
        <topology evidence="1">Multi-pass membrane protein</topology>
    </subcellularLocation>
</comment>
<dbReference type="InterPro" id="IPR002524">
    <property type="entry name" value="Cation_efflux"/>
</dbReference>
<dbReference type="GO" id="GO:0005385">
    <property type="term" value="F:zinc ion transmembrane transporter activity"/>
    <property type="evidence" value="ECO:0007669"/>
    <property type="project" value="TreeGrafter"/>
</dbReference>
<accession>A0A5N0T8Q4</accession>
<dbReference type="GO" id="GO:0005886">
    <property type="term" value="C:plasma membrane"/>
    <property type="evidence" value="ECO:0007669"/>
    <property type="project" value="TreeGrafter"/>
</dbReference>
<evidence type="ECO:0000256" key="6">
    <source>
        <dbReference type="ARBA" id="ARBA00022989"/>
    </source>
</evidence>
<feature type="domain" description="Cation efflux protein transmembrane" evidence="10">
    <location>
        <begin position="22"/>
        <end position="207"/>
    </location>
</feature>
<feature type="transmembrane region" description="Helical" evidence="9">
    <location>
        <begin position="186"/>
        <end position="203"/>
    </location>
</feature>
<evidence type="ECO:0000256" key="8">
    <source>
        <dbReference type="ARBA" id="ARBA00023136"/>
    </source>
</evidence>
<feature type="transmembrane region" description="Helical" evidence="9">
    <location>
        <begin position="20"/>
        <end position="39"/>
    </location>
</feature>
<evidence type="ECO:0000256" key="4">
    <source>
        <dbReference type="ARBA" id="ARBA00022692"/>
    </source>
</evidence>
<dbReference type="NCBIfam" id="TIGR01297">
    <property type="entry name" value="CDF"/>
    <property type="match status" value="1"/>
</dbReference>
<evidence type="ECO:0000256" key="5">
    <source>
        <dbReference type="ARBA" id="ARBA00022906"/>
    </source>
</evidence>
<keyword evidence="4 9" id="KW-0812">Transmembrane</keyword>
<dbReference type="PANTHER" id="PTHR11562">
    <property type="entry name" value="CATION EFFLUX PROTEIN/ ZINC TRANSPORTER"/>
    <property type="match status" value="1"/>
</dbReference>
<dbReference type="InterPro" id="IPR027470">
    <property type="entry name" value="Cation_efflux_CTD"/>
</dbReference>
<evidence type="ECO:0000313" key="13">
    <source>
        <dbReference type="Proteomes" id="UP000325372"/>
    </source>
</evidence>
<keyword evidence="3" id="KW-0813">Transport</keyword>
<dbReference type="SUPFAM" id="SSF160240">
    <property type="entry name" value="Cation efflux protein cytoplasmic domain-like"/>
    <property type="match status" value="1"/>
</dbReference>
<dbReference type="Pfam" id="PF16916">
    <property type="entry name" value="ZT_dimer"/>
    <property type="match status" value="1"/>
</dbReference>
<evidence type="ECO:0000313" key="12">
    <source>
        <dbReference type="EMBL" id="KAA9131413.1"/>
    </source>
</evidence>
<gene>
    <name evidence="12" type="ORF">F3N42_08825</name>
</gene>
<dbReference type="EMBL" id="VYXP01000005">
    <property type="protein sequence ID" value="KAA9131413.1"/>
    <property type="molecule type" value="Genomic_DNA"/>
</dbReference>
<reference evidence="12 13" key="1">
    <citation type="submission" date="2019-09" db="EMBL/GenBank/DDBJ databases">
        <title>Wenzhouxiangella sp. Genome sequencing and assembly.</title>
        <authorList>
            <person name="Zhang R."/>
        </authorList>
    </citation>
    <scope>NUCLEOTIDE SEQUENCE [LARGE SCALE GENOMIC DNA]</scope>
    <source>
        <strain evidence="12 13">W260</strain>
    </source>
</reference>
<evidence type="ECO:0000256" key="2">
    <source>
        <dbReference type="ARBA" id="ARBA00008873"/>
    </source>
</evidence>
<keyword evidence="5" id="KW-0864">Zinc transport</keyword>